<dbReference type="OrthoDB" id="3237641at2759"/>
<evidence type="ECO:0000313" key="1">
    <source>
        <dbReference type="EMBL" id="KAF8467934.1"/>
    </source>
</evidence>
<organism evidence="1 2">
    <name type="scientific">Russula ochroleuca</name>
    <dbReference type="NCBI Taxonomy" id="152965"/>
    <lineage>
        <taxon>Eukaryota</taxon>
        <taxon>Fungi</taxon>
        <taxon>Dikarya</taxon>
        <taxon>Basidiomycota</taxon>
        <taxon>Agaricomycotina</taxon>
        <taxon>Agaricomycetes</taxon>
        <taxon>Russulales</taxon>
        <taxon>Russulaceae</taxon>
        <taxon>Russula</taxon>
    </lineage>
</organism>
<dbReference type="Proteomes" id="UP000759537">
    <property type="component" value="Unassembled WGS sequence"/>
</dbReference>
<keyword evidence="2" id="KW-1185">Reference proteome</keyword>
<protein>
    <submittedName>
        <fullName evidence="1">Uncharacterized protein</fullName>
    </submittedName>
</protein>
<name>A0A9P5JXI8_9AGAM</name>
<comment type="caution">
    <text evidence="1">The sequence shown here is derived from an EMBL/GenBank/DDBJ whole genome shotgun (WGS) entry which is preliminary data.</text>
</comment>
<dbReference type="AlphaFoldDB" id="A0A9P5JXI8"/>
<accession>A0A9P5JXI8</accession>
<dbReference type="EMBL" id="WHVB01000034">
    <property type="protein sequence ID" value="KAF8467934.1"/>
    <property type="molecule type" value="Genomic_DNA"/>
</dbReference>
<proteinExistence type="predicted"/>
<gene>
    <name evidence="1" type="ORF">DFH94DRAFT_816969</name>
</gene>
<reference evidence="1" key="2">
    <citation type="journal article" date="2020" name="Nat. Commun.">
        <title>Large-scale genome sequencing of mycorrhizal fungi provides insights into the early evolution of symbiotic traits.</title>
        <authorList>
            <person name="Miyauchi S."/>
            <person name="Kiss E."/>
            <person name="Kuo A."/>
            <person name="Drula E."/>
            <person name="Kohler A."/>
            <person name="Sanchez-Garcia M."/>
            <person name="Morin E."/>
            <person name="Andreopoulos B."/>
            <person name="Barry K.W."/>
            <person name="Bonito G."/>
            <person name="Buee M."/>
            <person name="Carver A."/>
            <person name="Chen C."/>
            <person name="Cichocki N."/>
            <person name="Clum A."/>
            <person name="Culley D."/>
            <person name="Crous P.W."/>
            <person name="Fauchery L."/>
            <person name="Girlanda M."/>
            <person name="Hayes R.D."/>
            <person name="Keri Z."/>
            <person name="LaButti K."/>
            <person name="Lipzen A."/>
            <person name="Lombard V."/>
            <person name="Magnuson J."/>
            <person name="Maillard F."/>
            <person name="Murat C."/>
            <person name="Nolan M."/>
            <person name="Ohm R.A."/>
            <person name="Pangilinan J."/>
            <person name="Pereira M.F."/>
            <person name="Perotto S."/>
            <person name="Peter M."/>
            <person name="Pfister S."/>
            <person name="Riley R."/>
            <person name="Sitrit Y."/>
            <person name="Stielow J.B."/>
            <person name="Szollosi G."/>
            <person name="Zifcakova L."/>
            <person name="Stursova M."/>
            <person name="Spatafora J.W."/>
            <person name="Tedersoo L."/>
            <person name="Vaario L.M."/>
            <person name="Yamada A."/>
            <person name="Yan M."/>
            <person name="Wang P."/>
            <person name="Xu J."/>
            <person name="Bruns T."/>
            <person name="Baldrian P."/>
            <person name="Vilgalys R."/>
            <person name="Dunand C."/>
            <person name="Henrissat B."/>
            <person name="Grigoriev I.V."/>
            <person name="Hibbett D."/>
            <person name="Nagy L.G."/>
            <person name="Martin F.M."/>
        </authorList>
    </citation>
    <scope>NUCLEOTIDE SEQUENCE</scope>
    <source>
        <strain evidence="1">Prilba</strain>
    </source>
</reference>
<evidence type="ECO:0000313" key="2">
    <source>
        <dbReference type="Proteomes" id="UP000759537"/>
    </source>
</evidence>
<reference evidence="1" key="1">
    <citation type="submission" date="2019-10" db="EMBL/GenBank/DDBJ databases">
        <authorList>
            <consortium name="DOE Joint Genome Institute"/>
            <person name="Kuo A."/>
            <person name="Miyauchi S."/>
            <person name="Kiss E."/>
            <person name="Drula E."/>
            <person name="Kohler A."/>
            <person name="Sanchez-Garcia M."/>
            <person name="Andreopoulos B."/>
            <person name="Barry K.W."/>
            <person name="Bonito G."/>
            <person name="Buee M."/>
            <person name="Carver A."/>
            <person name="Chen C."/>
            <person name="Cichocki N."/>
            <person name="Clum A."/>
            <person name="Culley D."/>
            <person name="Crous P.W."/>
            <person name="Fauchery L."/>
            <person name="Girlanda M."/>
            <person name="Hayes R."/>
            <person name="Keri Z."/>
            <person name="LaButti K."/>
            <person name="Lipzen A."/>
            <person name="Lombard V."/>
            <person name="Magnuson J."/>
            <person name="Maillard F."/>
            <person name="Morin E."/>
            <person name="Murat C."/>
            <person name="Nolan M."/>
            <person name="Ohm R."/>
            <person name="Pangilinan J."/>
            <person name="Pereira M."/>
            <person name="Perotto S."/>
            <person name="Peter M."/>
            <person name="Riley R."/>
            <person name="Sitrit Y."/>
            <person name="Stielow B."/>
            <person name="Szollosi G."/>
            <person name="Zifcakova L."/>
            <person name="Stursova M."/>
            <person name="Spatafora J.W."/>
            <person name="Tedersoo L."/>
            <person name="Vaario L.-M."/>
            <person name="Yamada A."/>
            <person name="Yan M."/>
            <person name="Wang P."/>
            <person name="Xu J."/>
            <person name="Bruns T."/>
            <person name="Baldrian P."/>
            <person name="Vilgalys R."/>
            <person name="Henrissat B."/>
            <person name="Grigoriev I.V."/>
            <person name="Hibbett D."/>
            <person name="Nagy L.G."/>
            <person name="Martin F.M."/>
        </authorList>
    </citation>
    <scope>NUCLEOTIDE SEQUENCE</scope>
    <source>
        <strain evidence="1">Prilba</strain>
    </source>
</reference>
<sequence>MGYESSALMLPETLQAPHLHHLSLMGFALPIGSRLLTTAVGLITLVLIVGNPHNFFQPNTLLRWLSFMPHLETLMIAILSPVPNRDVERQPVHIPITTHITLPNLRRFEFREAVVRRITVPRLEKLDIWFFKQLTFSVPRLLQFINTTENIGFGSAKFKFSMDMVHVEVYPHEAEMYALSMKVSCWHLDWQVSSAAQIFHSLSQIFSTVEHLTLEHGVHSRSSEEHSEVDRTEWRKLLRSFNNVKTLRIDDGLVEELSRCLRLDDGEHPLELLPELQELRYTGSGNTGDAFTPFIDARQNAGRAVTLVRP</sequence>